<evidence type="ECO:0000256" key="1">
    <source>
        <dbReference type="ARBA" id="ARBA00004141"/>
    </source>
</evidence>
<reference evidence="6" key="1">
    <citation type="submission" date="2022-08" db="UniProtKB">
        <authorList>
            <consortium name="EnsemblMetazoa"/>
        </authorList>
    </citation>
    <scope>IDENTIFICATION</scope>
    <source>
        <strain evidence="6">05x7-T-G4-1.051#20</strain>
    </source>
</reference>
<sequence length="131" mass="13949">YFMIGSAACLGVAVSQMIDVDSGLQKTLINGFALAAKFGVSASWAAIMAFTTEVYPTVVRNIGYGTQNSISRIGALIAPQLVLVNKVTPGVMYIICFVVTLTSAITCLLLKETKDKTISDNLEVRVAGNRK</sequence>
<proteinExistence type="predicted"/>
<evidence type="ECO:0000256" key="3">
    <source>
        <dbReference type="ARBA" id="ARBA00022989"/>
    </source>
</evidence>
<dbReference type="AlphaFoldDB" id="A0A8W8IQ85"/>
<evidence type="ECO:0000256" key="2">
    <source>
        <dbReference type="ARBA" id="ARBA00022692"/>
    </source>
</evidence>
<name>A0A8W8IQ85_MAGGI</name>
<evidence type="ECO:0000256" key="4">
    <source>
        <dbReference type="ARBA" id="ARBA00023136"/>
    </source>
</evidence>
<keyword evidence="7" id="KW-1185">Reference proteome</keyword>
<dbReference type="Gene3D" id="1.20.1250.20">
    <property type="entry name" value="MFS general substrate transporter like domains"/>
    <property type="match status" value="1"/>
</dbReference>
<dbReference type="PANTHER" id="PTHR24064">
    <property type="entry name" value="SOLUTE CARRIER FAMILY 22 MEMBER"/>
    <property type="match status" value="1"/>
</dbReference>
<dbReference type="GO" id="GO:0016020">
    <property type="term" value="C:membrane"/>
    <property type="evidence" value="ECO:0007669"/>
    <property type="project" value="UniProtKB-SubCell"/>
</dbReference>
<dbReference type="InterPro" id="IPR036259">
    <property type="entry name" value="MFS_trans_sf"/>
</dbReference>
<evidence type="ECO:0000256" key="5">
    <source>
        <dbReference type="SAM" id="Phobius"/>
    </source>
</evidence>
<evidence type="ECO:0008006" key="8">
    <source>
        <dbReference type="Google" id="ProtNLM"/>
    </source>
</evidence>
<dbReference type="Proteomes" id="UP000005408">
    <property type="component" value="Unassembled WGS sequence"/>
</dbReference>
<evidence type="ECO:0000313" key="7">
    <source>
        <dbReference type="Proteomes" id="UP000005408"/>
    </source>
</evidence>
<protein>
    <recommendedName>
        <fullName evidence="8">Major facilitator superfamily (MFS) profile domain-containing protein</fullName>
    </recommendedName>
</protein>
<keyword evidence="3 5" id="KW-1133">Transmembrane helix</keyword>
<keyword evidence="2 5" id="KW-0812">Transmembrane</keyword>
<feature type="transmembrane region" description="Helical" evidence="5">
    <location>
        <begin position="91"/>
        <end position="110"/>
    </location>
</feature>
<organism evidence="6 7">
    <name type="scientific">Magallana gigas</name>
    <name type="common">Pacific oyster</name>
    <name type="synonym">Crassostrea gigas</name>
    <dbReference type="NCBI Taxonomy" id="29159"/>
    <lineage>
        <taxon>Eukaryota</taxon>
        <taxon>Metazoa</taxon>
        <taxon>Spiralia</taxon>
        <taxon>Lophotrochozoa</taxon>
        <taxon>Mollusca</taxon>
        <taxon>Bivalvia</taxon>
        <taxon>Autobranchia</taxon>
        <taxon>Pteriomorphia</taxon>
        <taxon>Ostreida</taxon>
        <taxon>Ostreoidea</taxon>
        <taxon>Ostreidae</taxon>
        <taxon>Magallana</taxon>
    </lineage>
</organism>
<keyword evidence="4 5" id="KW-0472">Membrane</keyword>
<comment type="subcellular location">
    <subcellularLocation>
        <location evidence="1">Membrane</location>
        <topology evidence="1">Multi-pass membrane protein</topology>
    </subcellularLocation>
</comment>
<dbReference type="SUPFAM" id="SSF103473">
    <property type="entry name" value="MFS general substrate transporter"/>
    <property type="match status" value="1"/>
</dbReference>
<evidence type="ECO:0000313" key="6">
    <source>
        <dbReference type="EnsemblMetazoa" id="G15193.2:cds"/>
    </source>
</evidence>
<accession>A0A8W8IQ85</accession>
<dbReference type="EnsemblMetazoa" id="G15193.2">
    <property type="protein sequence ID" value="G15193.2:cds"/>
    <property type="gene ID" value="G15193"/>
</dbReference>